<comment type="caution">
    <text evidence="3">The sequence shown here is derived from an EMBL/GenBank/DDBJ whole genome shotgun (WGS) entry which is preliminary data.</text>
</comment>
<dbReference type="PANTHER" id="PTHR45648">
    <property type="entry name" value="GDSL LIPASE/ACYLHYDROLASE FAMILY PROTEIN (AFU_ORTHOLOGUE AFUA_4G14700)"/>
    <property type="match status" value="1"/>
</dbReference>
<dbReference type="InterPro" id="IPR036514">
    <property type="entry name" value="SGNH_hydro_sf"/>
</dbReference>
<dbReference type="Gene3D" id="3.40.50.1110">
    <property type="entry name" value="SGNH hydrolase"/>
    <property type="match status" value="1"/>
</dbReference>
<evidence type="ECO:0008006" key="5">
    <source>
        <dbReference type="Google" id="ProtNLM"/>
    </source>
</evidence>
<protein>
    <recommendedName>
        <fullName evidence="5">SGNH hydrolase</fullName>
    </recommendedName>
</protein>
<evidence type="ECO:0000313" key="4">
    <source>
        <dbReference type="Proteomes" id="UP000193920"/>
    </source>
</evidence>
<keyword evidence="1" id="KW-0378">Hydrolase</keyword>
<feature type="signal peptide" evidence="2">
    <location>
        <begin position="1"/>
        <end position="20"/>
    </location>
</feature>
<gene>
    <name evidence="3" type="ORF">LY90DRAFT_671000</name>
</gene>
<sequence length="301" mass="35370">MKKIFNFILLLIIIIQNAYAVIKGKDSSLTLLSKTSIFKYDNIKDLIVFGDSLSSVNTNFSDMTYNIKGISEGEKWPIHLAKANGMKLWNYAVSGAVADFKIIPRKFFNTSYIDEYQMFLDRMSKGKKFDSWDGQSSLFAIWLGCNEIRCIKHTQEVQKVYNTAINIIFDKIEGMYKVGARNFLILNIPPLDKAPLKEDQNYNYYRYDIFYYNEKLSEYANNFFYRHPDTNIILYNANEQYNYVLLNYQEFGLFTGNTPWTVGRRYGLSRYFWFDNFHPTFRGHQIIADDITVLLKSLNKK</sequence>
<feature type="chain" id="PRO_5012327498" description="SGNH hydrolase" evidence="2">
    <location>
        <begin position="21"/>
        <end position="301"/>
    </location>
</feature>
<keyword evidence="4" id="KW-1185">Reference proteome</keyword>
<dbReference type="OrthoDB" id="1600564at2759"/>
<evidence type="ECO:0000256" key="1">
    <source>
        <dbReference type="ARBA" id="ARBA00022801"/>
    </source>
</evidence>
<name>A0A1Y2CP38_9FUNG</name>
<evidence type="ECO:0000256" key="2">
    <source>
        <dbReference type="SAM" id="SignalP"/>
    </source>
</evidence>
<dbReference type="InterPro" id="IPR051058">
    <property type="entry name" value="GDSL_Est/Lipase"/>
</dbReference>
<dbReference type="PANTHER" id="PTHR45648:SF22">
    <property type="entry name" value="GDSL LIPASE_ACYLHYDROLASE FAMILY PROTEIN (AFU_ORTHOLOGUE AFUA_4G14700)"/>
    <property type="match status" value="1"/>
</dbReference>
<dbReference type="EMBL" id="MCOG01000101">
    <property type="protein sequence ID" value="ORY48791.1"/>
    <property type="molecule type" value="Genomic_DNA"/>
</dbReference>
<proteinExistence type="predicted"/>
<dbReference type="Proteomes" id="UP000193920">
    <property type="component" value="Unassembled WGS sequence"/>
</dbReference>
<reference evidence="3 4" key="1">
    <citation type="submission" date="2016-08" db="EMBL/GenBank/DDBJ databases">
        <title>A Parts List for Fungal Cellulosomes Revealed by Comparative Genomics.</title>
        <authorList>
            <consortium name="DOE Joint Genome Institute"/>
            <person name="Haitjema C.H."/>
            <person name="Gilmore S.P."/>
            <person name="Henske J.K."/>
            <person name="Solomon K.V."/>
            <person name="De Groot R."/>
            <person name="Kuo A."/>
            <person name="Mondo S.J."/>
            <person name="Salamov A.A."/>
            <person name="Labutti K."/>
            <person name="Zhao Z."/>
            <person name="Chiniquy J."/>
            <person name="Barry K."/>
            <person name="Brewer H.M."/>
            <person name="Purvine S.O."/>
            <person name="Wright A.T."/>
            <person name="Boxma B."/>
            <person name="Van Alen T."/>
            <person name="Hackstein J.H."/>
            <person name="Baker S.E."/>
            <person name="Grigoriev I.V."/>
            <person name="O'Malley M.A."/>
        </authorList>
    </citation>
    <scope>NUCLEOTIDE SEQUENCE [LARGE SCALE GENOMIC DNA]</scope>
    <source>
        <strain evidence="3 4">G1</strain>
    </source>
</reference>
<keyword evidence="2" id="KW-0732">Signal</keyword>
<evidence type="ECO:0000313" key="3">
    <source>
        <dbReference type="EMBL" id="ORY48791.1"/>
    </source>
</evidence>
<dbReference type="SUPFAM" id="SSF52266">
    <property type="entry name" value="SGNH hydrolase"/>
    <property type="match status" value="1"/>
</dbReference>
<dbReference type="Pfam" id="PF00657">
    <property type="entry name" value="Lipase_GDSL"/>
    <property type="match status" value="1"/>
</dbReference>
<dbReference type="InterPro" id="IPR001087">
    <property type="entry name" value="GDSL"/>
</dbReference>
<dbReference type="GO" id="GO:0016788">
    <property type="term" value="F:hydrolase activity, acting on ester bonds"/>
    <property type="evidence" value="ECO:0007669"/>
    <property type="project" value="InterPro"/>
</dbReference>
<accession>A0A1Y2CP38</accession>
<organism evidence="3 4">
    <name type="scientific">Neocallimastix californiae</name>
    <dbReference type="NCBI Taxonomy" id="1754190"/>
    <lineage>
        <taxon>Eukaryota</taxon>
        <taxon>Fungi</taxon>
        <taxon>Fungi incertae sedis</taxon>
        <taxon>Chytridiomycota</taxon>
        <taxon>Chytridiomycota incertae sedis</taxon>
        <taxon>Neocallimastigomycetes</taxon>
        <taxon>Neocallimastigales</taxon>
        <taxon>Neocallimastigaceae</taxon>
        <taxon>Neocallimastix</taxon>
    </lineage>
</organism>
<dbReference type="STRING" id="1754190.A0A1Y2CP38"/>
<dbReference type="AlphaFoldDB" id="A0A1Y2CP38"/>